<comment type="catalytic activity">
    <reaction evidence="10">
        <text>GTP + ATP = 3',3'-cGAMP + 2 diphosphate</text>
        <dbReference type="Rhea" id="RHEA:35647"/>
        <dbReference type="ChEBI" id="CHEBI:30616"/>
        <dbReference type="ChEBI" id="CHEBI:33019"/>
        <dbReference type="ChEBI" id="CHEBI:37565"/>
        <dbReference type="ChEBI" id="CHEBI:71501"/>
    </reaction>
    <physiologicalReaction direction="left-to-right" evidence="10">
        <dbReference type="Rhea" id="RHEA:35648"/>
    </physiologicalReaction>
</comment>
<evidence type="ECO:0000256" key="2">
    <source>
        <dbReference type="ARBA" id="ARBA00022695"/>
    </source>
</evidence>
<evidence type="ECO:0000256" key="6">
    <source>
        <dbReference type="ARBA" id="ARBA00022842"/>
    </source>
</evidence>
<keyword evidence="4" id="KW-0547">Nucleotide-binding</keyword>
<protein>
    <recommendedName>
        <fullName evidence="9">Cyclic GMP-AMP synthase</fullName>
    </recommendedName>
</protein>
<evidence type="ECO:0000256" key="4">
    <source>
        <dbReference type="ARBA" id="ARBA00022741"/>
    </source>
</evidence>
<evidence type="ECO:0000256" key="9">
    <source>
        <dbReference type="ARBA" id="ARBA00044145"/>
    </source>
</evidence>
<accession>A0ABT4LT08</accession>
<evidence type="ECO:0000256" key="5">
    <source>
        <dbReference type="ARBA" id="ARBA00022840"/>
    </source>
</evidence>
<dbReference type="InterPro" id="IPR048445">
    <property type="entry name" value="DncV-like_NTFase"/>
</dbReference>
<dbReference type="Proteomes" id="UP001083770">
    <property type="component" value="Unassembled WGS sequence"/>
</dbReference>
<dbReference type="RefSeq" id="WP_269401638.1">
    <property type="nucleotide sequence ID" value="NZ_JAPWGW010000001.1"/>
</dbReference>
<dbReference type="EMBL" id="JAPWGW010000001">
    <property type="protein sequence ID" value="MCZ4297504.1"/>
    <property type="molecule type" value="Genomic_DNA"/>
</dbReference>
<evidence type="ECO:0000313" key="13">
    <source>
        <dbReference type="Proteomes" id="UP001083770"/>
    </source>
</evidence>
<keyword evidence="3" id="KW-0479">Metal-binding</keyword>
<comment type="caution">
    <text evidence="12">The sequence shown here is derived from an EMBL/GenBank/DDBJ whole genome shotgun (WGS) entry which is preliminary data.</text>
</comment>
<evidence type="ECO:0000259" key="11">
    <source>
        <dbReference type="Pfam" id="PF21654"/>
    </source>
</evidence>
<evidence type="ECO:0000256" key="8">
    <source>
        <dbReference type="ARBA" id="ARBA00023118"/>
    </source>
</evidence>
<keyword evidence="1" id="KW-0808">Transferase</keyword>
<organism evidence="12 13">
    <name type="scientific">Henriciella marina</name>
    <dbReference type="NCBI Taxonomy" id="453851"/>
    <lineage>
        <taxon>Bacteria</taxon>
        <taxon>Pseudomonadati</taxon>
        <taxon>Pseudomonadota</taxon>
        <taxon>Alphaproteobacteria</taxon>
        <taxon>Hyphomonadales</taxon>
        <taxon>Hyphomonadaceae</taxon>
        <taxon>Henriciella</taxon>
    </lineage>
</organism>
<reference evidence="12" key="1">
    <citation type="submission" date="2022-12" db="EMBL/GenBank/DDBJ databases">
        <title>Bacterial isolates from different developmental stages of Nematostella vectensis.</title>
        <authorList>
            <person name="Fraune S."/>
        </authorList>
    </citation>
    <scope>NUCLEOTIDE SEQUENCE</scope>
    <source>
        <strain evidence="12">G21632-S1</strain>
    </source>
</reference>
<evidence type="ECO:0000256" key="1">
    <source>
        <dbReference type="ARBA" id="ARBA00022679"/>
    </source>
</evidence>
<evidence type="ECO:0000256" key="7">
    <source>
        <dbReference type="ARBA" id="ARBA00023080"/>
    </source>
</evidence>
<keyword evidence="5" id="KW-0067">ATP-binding</keyword>
<name>A0ABT4LT08_9PROT</name>
<keyword evidence="6" id="KW-0460">Magnesium</keyword>
<keyword evidence="7" id="KW-0546">Nucleotide metabolism</keyword>
<keyword evidence="8" id="KW-0051">Antiviral defense</keyword>
<keyword evidence="13" id="KW-1185">Reference proteome</keyword>
<proteinExistence type="predicted"/>
<keyword evidence="2" id="KW-0548">Nucleotidyltransferase</keyword>
<evidence type="ECO:0000256" key="10">
    <source>
        <dbReference type="ARBA" id="ARBA00048304"/>
    </source>
</evidence>
<sequence>MYDFSTQLRNFHDGYVRLSNTQRSDMRDRRQKNLNRLESGLSDLSKPEIVDVINQGGYAQKTMVQPPEGDEDSRYDIDLGVVFEEADAAGPRTTRNWVRDAISKKSTGMKNDPESKPKCVRVVYADGYQCDFPVFRRSASFAGYTYELSAGDDWITSDPASMNKWIEREVAQRSPEAGGGYQLRRIIRYLKYLAKAHAYSSSTKYPGGLLVTAIAIECYRPEDGRDDIALRETLRAVANKSQYSPVYADGIQISDDKDVARLMRLIDKASTLVQRLDELDKDDSDDQKARASWKKVFKHSYFDEPSIETKSAITGAMVGSALERLEAEAKARRAAGPRTSPWCDN</sequence>
<feature type="domain" description="Cyclic GMP-AMP synthase DncV-like nucleotidyltransferase" evidence="11">
    <location>
        <begin position="52"/>
        <end position="135"/>
    </location>
</feature>
<dbReference type="Pfam" id="PF21654">
    <property type="entry name" value="DncV-like_NTFase"/>
    <property type="match status" value="1"/>
</dbReference>
<evidence type="ECO:0000313" key="12">
    <source>
        <dbReference type="EMBL" id="MCZ4297504.1"/>
    </source>
</evidence>
<evidence type="ECO:0000256" key="3">
    <source>
        <dbReference type="ARBA" id="ARBA00022723"/>
    </source>
</evidence>
<gene>
    <name evidence="12" type="ORF">O4G74_05475</name>
</gene>